<dbReference type="GO" id="GO:0008271">
    <property type="term" value="F:secondary active sulfate transmembrane transporter activity"/>
    <property type="evidence" value="ECO:0007669"/>
    <property type="project" value="InterPro"/>
</dbReference>
<dbReference type="CDD" id="cd07042">
    <property type="entry name" value="STAS_SulP_like_sulfate_transporter"/>
    <property type="match status" value="1"/>
</dbReference>
<evidence type="ECO:0000256" key="2">
    <source>
        <dbReference type="ARBA" id="ARBA00022692"/>
    </source>
</evidence>
<dbReference type="Proteomes" id="UP000794436">
    <property type="component" value="Unassembled WGS sequence"/>
</dbReference>
<evidence type="ECO:0000313" key="9">
    <source>
        <dbReference type="Proteomes" id="UP000794436"/>
    </source>
</evidence>
<gene>
    <name evidence="8" type="ORF">Poli38472_011883</name>
</gene>
<dbReference type="PROSITE" id="PS01130">
    <property type="entry name" value="SLC26A"/>
    <property type="match status" value="1"/>
</dbReference>
<dbReference type="PROSITE" id="PS50801">
    <property type="entry name" value="STAS"/>
    <property type="match status" value="1"/>
</dbReference>
<dbReference type="InterPro" id="IPR002645">
    <property type="entry name" value="STAS_dom"/>
</dbReference>
<dbReference type="Gene3D" id="3.30.750.24">
    <property type="entry name" value="STAS domain"/>
    <property type="match status" value="1"/>
</dbReference>
<feature type="domain" description="STAS" evidence="7">
    <location>
        <begin position="561"/>
        <end position="672"/>
    </location>
</feature>
<dbReference type="AlphaFoldDB" id="A0A8K1C8M3"/>
<dbReference type="InterPro" id="IPR018045">
    <property type="entry name" value="S04_transporter_CS"/>
</dbReference>
<dbReference type="EMBL" id="SPLM01000112">
    <property type="protein sequence ID" value="TMW58295.1"/>
    <property type="molecule type" value="Genomic_DNA"/>
</dbReference>
<feature type="transmembrane region" description="Helical" evidence="6">
    <location>
        <begin position="110"/>
        <end position="130"/>
    </location>
</feature>
<feature type="transmembrane region" description="Helical" evidence="6">
    <location>
        <begin position="305"/>
        <end position="327"/>
    </location>
</feature>
<protein>
    <recommendedName>
        <fullName evidence="7">STAS domain-containing protein</fullName>
    </recommendedName>
</protein>
<dbReference type="SUPFAM" id="SSF52091">
    <property type="entry name" value="SpoIIaa-like"/>
    <property type="match status" value="1"/>
</dbReference>
<dbReference type="Pfam" id="PF01740">
    <property type="entry name" value="STAS"/>
    <property type="match status" value="1"/>
</dbReference>
<feature type="transmembrane region" description="Helical" evidence="6">
    <location>
        <begin position="35"/>
        <end position="61"/>
    </location>
</feature>
<feature type="transmembrane region" description="Helical" evidence="6">
    <location>
        <begin position="173"/>
        <end position="203"/>
    </location>
</feature>
<proteinExistence type="predicted"/>
<reference evidence="8" key="1">
    <citation type="submission" date="2019-03" db="EMBL/GenBank/DDBJ databases">
        <title>Long read genome sequence of the mycoparasitic Pythium oligandrum ATCC 38472 isolated from sugarbeet rhizosphere.</title>
        <authorList>
            <person name="Gaulin E."/>
        </authorList>
    </citation>
    <scope>NUCLEOTIDE SEQUENCE</scope>
    <source>
        <strain evidence="8">ATCC 38472_TT</strain>
    </source>
</reference>
<feature type="region of interest" description="Disordered" evidence="5">
    <location>
        <begin position="261"/>
        <end position="285"/>
    </location>
</feature>
<evidence type="ECO:0000256" key="6">
    <source>
        <dbReference type="SAM" id="Phobius"/>
    </source>
</evidence>
<dbReference type="OrthoDB" id="288203at2759"/>
<feature type="transmembrane region" description="Helical" evidence="6">
    <location>
        <begin position="368"/>
        <end position="391"/>
    </location>
</feature>
<evidence type="ECO:0000256" key="3">
    <source>
        <dbReference type="ARBA" id="ARBA00022989"/>
    </source>
</evidence>
<dbReference type="Pfam" id="PF00916">
    <property type="entry name" value="Sulfate_transp"/>
    <property type="match status" value="2"/>
</dbReference>
<keyword evidence="9" id="KW-1185">Reference proteome</keyword>
<feature type="transmembrane region" description="Helical" evidence="6">
    <location>
        <begin position="440"/>
        <end position="461"/>
    </location>
</feature>
<dbReference type="InterPro" id="IPR036513">
    <property type="entry name" value="STAS_dom_sf"/>
</dbReference>
<dbReference type="InterPro" id="IPR011547">
    <property type="entry name" value="SLC26A/SulP_dom"/>
</dbReference>
<comment type="caution">
    <text evidence="8">The sequence shown here is derived from an EMBL/GenBank/DDBJ whole genome shotgun (WGS) entry which is preliminary data.</text>
</comment>
<dbReference type="GO" id="GO:0016020">
    <property type="term" value="C:membrane"/>
    <property type="evidence" value="ECO:0007669"/>
    <property type="project" value="UniProtKB-SubCell"/>
</dbReference>
<evidence type="ECO:0000313" key="8">
    <source>
        <dbReference type="EMBL" id="TMW58295.1"/>
    </source>
</evidence>
<keyword evidence="3 6" id="KW-1133">Transmembrane helix</keyword>
<dbReference type="PANTHER" id="PTHR11814">
    <property type="entry name" value="SULFATE TRANSPORTER"/>
    <property type="match status" value="1"/>
</dbReference>
<organism evidence="8 9">
    <name type="scientific">Pythium oligandrum</name>
    <name type="common">Mycoparasitic fungus</name>
    <dbReference type="NCBI Taxonomy" id="41045"/>
    <lineage>
        <taxon>Eukaryota</taxon>
        <taxon>Sar</taxon>
        <taxon>Stramenopiles</taxon>
        <taxon>Oomycota</taxon>
        <taxon>Peronosporomycetes</taxon>
        <taxon>Pythiales</taxon>
        <taxon>Pythiaceae</taxon>
        <taxon>Pythium</taxon>
    </lineage>
</organism>
<name>A0A8K1C8M3_PYTOL</name>
<sequence>MIAWHEWRRYWHKRMPILDWLPKYSPRRDLKADMIAGFTVAVMLVPQEMSLAALMGVPAQYGLYTAATAPLLYPLFGSSRVLSVANASEGSLLVGVMLRVAEIRTMEERVATGILLTFFTGVIMIISGLLHQGGVVSFFSRTSMHGYITATAFLIITSQLPGWFGVPMPSGRLTIFTLFEIFASMGSTNIASLVLGILSMILLTLGKKLKKQLEAVRPLETLTTLSSSEEGRDYQEDTLDQEEGLEEVDLLATELQRDLVRGSRRASVAPTPPPEPSDKPVHASPSAVLTTPSVLQIYLEDKPRVLFLCKLFCDGSALVVCMLGMLVGKTLGEDHLKLTGDVHRGLPTPVFPPAALGSLVPWSRLQSIVLNAAMISLVFFMSSVATGSNLARKGGYEISPNQELFGLGFANLGASFFQGMPSSGALSRSAVNSQSAHTPLASMITACLVIITLLFLTGPLYYLPQAPLAALIMLSAVTLVDFSEPKWLRVVRRHELYVWLAAFFGTLTCGLLRGIAISIAASLFAVMARSKKPRVFALGQRSDGTYTDAESPGMDAIPLLDVVLVRMEHALYCGNASHFIHGIQHKLDGANTQGRVLGVVVDGSRMNDVDASAIHALKEYAQKLRDREQHLTFANLRTETAESLLASGLWEDPRVREKQRLTQDLDAAISCLRAMASSK</sequence>
<evidence type="ECO:0000259" key="7">
    <source>
        <dbReference type="PROSITE" id="PS50801"/>
    </source>
</evidence>
<evidence type="ECO:0000256" key="5">
    <source>
        <dbReference type="SAM" id="MobiDB-lite"/>
    </source>
</evidence>
<evidence type="ECO:0000256" key="1">
    <source>
        <dbReference type="ARBA" id="ARBA00004141"/>
    </source>
</evidence>
<feature type="transmembrane region" description="Helical" evidence="6">
    <location>
        <begin position="403"/>
        <end position="420"/>
    </location>
</feature>
<dbReference type="InterPro" id="IPR001902">
    <property type="entry name" value="SLC26A/SulP_fam"/>
</dbReference>
<accession>A0A8K1C8M3</accession>
<keyword evidence="4 6" id="KW-0472">Membrane</keyword>
<evidence type="ECO:0000256" key="4">
    <source>
        <dbReference type="ARBA" id="ARBA00023136"/>
    </source>
</evidence>
<comment type="subcellular location">
    <subcellularLocation>
        <location evidence="1">Membrane</location>
        <topology evidence="1">Multi-pass membrane protein</topology>
    </subcellularLocation>
</comment>
<feature type="transmembrane region" description="Helical" evidence="6">
    <location>
        <begin position="496"/>
        <end position="526"/>
    </location>
</feature>
<keyword evidence="2 6" id="KW-0812">Transmembrane</keyword>